<evidence type="ECO:0000259" key="9">
    <source>
        <dbReference type="Pfam" id="PF21875"/>
    </source>
</evidence>
<keyword evidence="7" id="KW-0472">Membrane</keyword>
<dbReference type="GO" id="GO:0110158">
    <property type="term" value="C:calpain complex"/>
    <property type="evidence" value="ECO:0007669"/>
    <property type="project" value="TreeGrafter"/>
</dbReference>
<sequence>WLLSLICICTCFAVIQDVPKQRQDNSSDNVFLGYAKQGSDMDASQLQRLLNEVFLKDQMASPGGGFCFESCRGILALMDLTSNGRLSLQEFKHLWKRLAKYKDIFRREEGTRSGFLAISDLRNAVQRAGLAVDDQLLHLMALRYSDSSMRICFPDFVCCMVRLETMASVFRNLSKDGKICFTATEWMIFTMYC</sequence>
<keyword evidence="6" id="KW-0106">Calcium</keyword>
<keyword evidence="4" id="KW-0479">Metal-binding</keyword>
<evidence type="ECO:0000256" key="1">
    <source>
        <dbReference type="ARBA" id="ARBA00004308"/>
    </source>
</evidence>
<dbReference type="EMBL" id="JAHGAV010000177">
    <property type="protein sequence ID" value="KAG6929445.1"/>
    <property type="molecule type" value="Genomic_DNA"/>
</dbReference>
<comment type="caution">
    <text evidence="10">The sequence shown here is derived from an EMBL/GenBank/DDBJ whole genome shotgun (WGS) entry which is preliminary data.</text>
</comment>
<keyword evidence="11" id="KW-1185">Reference proteome</keyword>
<keyword evidence="5" id="KW-0677">Repeat</keyword>
<dbReference type="SUPFAM" id="SSF47473">
    <property type="entry name" value="EF-hand"/>
    <property type="match status" value="1"/>
</dbReference>
<accession>A0A8T1SLE7</accession>
<evidence type="ECO:0000256" key="2">
    <source>
        <dbReference type="ARBA" id="ARBA00004496"/>
    </source>
</evidence>
<evidence type="ECO:0000256" key="4">
    <source>
        <dbReference type="ARBA" id="ARBA00022723"/>
    </source>
</evidence>
<feature type="non-terminal residue" evidence="10">
    <location>
        <position position="1"/>
    </location>
</feature>
<dbReference type="OrthoDB" id="186625at2759"/>
<dbReference type="GO" id="GO:0012505">
    <property type="term" value="C:endomembrane system"/>
    <property type="evidence" value="ECO:0007669"/>
    <property type="project" value="UniProtKB-SubCell"/>
</dbReference>
<dbReference type="Pfam" id="PF21875">
    <property type="entry name" value="CAPN13-like_C_EFh"/>
    <property type="match status" value="1"/>
</dbReference>
<evidence type="ECO:0000313" key="10">
    <source>
        <dbReference type="EMBL" id="KAG6929445.1"/>
    </source>
</evidence>
<evidence type="ECO:0000256" key="7">
    <source>
        <dbReference type="ARBA" id="ARBA00023136"/>
    </source>
</evidence>
<name>A0A8T1SLE7_CHESE</name>
<protein>
    <submittedName>
        <fullName evidence="10">Calpain 13</fullName>
    </submittedName>
</protein>
<evidence type="ECO:0000256" key="3">
    <source>
        <dbReference type="ARBA" id="ARBA00022490"/>
    </source>
</evidence>
<dbReference type="GO" id="GO:0046872">
    <property type="term" value="F:metal ion binding"/>
    <property type="evidence" value="ECO:0007669"/>
    <property type="project" value="UniProtKB-KW"/>
</dbReference>
<dbReference type="Gene3D" id="1.10.238.10">
    <property type="entry name" value="EF-hand"/>
    <property type="match status" value="1"/>
</dbReference>
<evidence type="ECO:0000256" key="5">
    <source>
        <dbReference type="ARBA" id="ARBA00022737"/>
    </source>
</evidence>
<organism evidence="10 11">
    <name type="scientific">Chelydra serpentina</name>
    <name type="common">Snapping turtle</name>
    <name type="synonym">Testudo serpentina</name>
    <dbReference type="NCBI Taxonomy" id="8475"/>
    <lineage>
        <taxon>Eukaryota</taxon>
        <taxon>Metazoa</taxon>
        <taxon>Chordata</taxon>
        <taxon>Craniata</taxon>
        <taxon>Vertebrata</taxon>
        <taxon>Euteleostomi</taxon>
        <taxon>Archelosauria</taxon>
        <taxon>Testudinata</taxon>
        <taxon>Testudines</taxon>
        <taxon>Cryptodira</taxon>
        <taxon>Durocryptodira</taxon>
        <taxon>Americhelydia</taxon>
        <taxon>Chelydroidea</taxon>
        <taxon>Chelydridae</taxon>
        <taxon>Chelydra</taxon>
    </lineage>
</organism>
<evidence type="ECO:0000313" key="11">
    <source>
        <dbReference type="Proteomes" id="UP000765507"/>
    </source>
</evidence>
<reference evidence="10 11" key="1">
    <citation type="journal article" date="2020" name="G3 (Bethesda)">
        <title>Draft Genome of the Common Snapping Turtle, Chelydra serpentina, a Model for Phenotypic Plasticity in Reptiles.</title>
        <authorList>
            <person name="Das D."/>
            <person name="Singh S.K."/>
            <person name="Bierstedt J."/>
            <person name="Erickson A."/>
            <person name="Galli G.L.J."/>
            <person name="Crossley D.A. 2nd"/>
            <person name="Rhen T."/>
        </authorList>
    </citation>
    <scope>NUCLEOTIDE SEQUENCE [LARGE SCALE GENOMIC DNA]</scope>
    <source>
        <strain evidence="10">KW</strain>
    </source>
</reference>
<comment type="subcellular location">
    <subcellularLocation>
        <location evidence="2">Cytoplasm</location>
    </subcellularLocation>
    <subcellularLocation>
        <location evidence="1">Endomembrane system</location>
    </subcellularLocation>
</comment>
<feature type="chain" id="PRO_5035752932" evidence="8">
    <location>
        <begin position="18"/>
        <end position="193"/>
    </location>
</feature>
<gene>
    <name evidence="10" type="primary">CAPN13</name>
    <name evidence="10" type="ORF">G0U57_005637</name>
</gene>
<dbReference type="InterPro" id="IPR054069">
    <property type="entry name" value="CAPN3/13-like_C_EFh"/>
</dbReference>
<dbReference type="PANTHER" id="PTHR46735">
    <property type="entry name" value="CALPAIN, SMALL SUBUNIT 1 A-RELATED"/>
    <property type="match status" value="1"/>
</dbReference>
<dbReference type="FunFam" id="1.10.238.10:FF:000175">
    <property type="entry name" value="Calpain 14"/>
    <property type="match status" value="1"/>
</dbReference>
<evidence type="ECO:0000256" key="6">
    <source>
        <dbReference type="ARBA" id="ARBA00022837"/>
    </source>
</evidence>
<keyword evidence="3" id="KW-0963">Cytoplasm</keyword>
<feature type="domain" description="Calpain-3/13-like C-terminal EF-hand" evidence="9">
    <location>
        <begin position="112"/>
        <end position="169"/>
    </location>
</feature>
<dbReference type="AlphaFoldDB" id="A0A8T1SLE7"/>
<dbReference type="CDD" id="cd16195">
    <property type="entry name" value="EFh_PEF_CAPN13_14"/>
    <property type="match status" value="1"/>
</dbReference>
<dbReference type="InterPro" id="IPR011992">
    <property type="entry name" value="EF-hand-dom_pair"/>
</dbReference>
<dbReference type="Proteomes" id="UP000765507">
    <property type="component" value="Unassembled WGS sequence"/>
</dbReference>
<evidence type="ECO:0000256" key="8">
    <source>
        <dbReference type="SAM" id="SignalP"/>
    </source>
</evidence>
<dbReference type="PANTHER" id="PTHR46735:SF3">
    <property type="entry name" value="CALPAIN SMALL SUBUNIT 1-RELATED"/>
    <property type="match status" value="1"/>
</dbReference>
<proteinExistence type="predicted"/>
<feature type="signal peptide" evidence="8">
    <location>
        <begin position="1"/>
        <end position="17"/>
    </location>
</feature>
<keyword evidence="8" id="KW-0732">Signal</keyword>